<dbReference type="InterPro" id="IPR011527">
    <property type="entry name" value="ABC1_TM_dom"/>
</dbReference>
<dbReference type="PANTHER" id="PTHR24221">
    <property type="entry name" value="ATP-BINDING CASSETTE SUB-FAMILY B"/>
    <property type="match status" value="1"/>
</dbReference>
<dbReference type="InterPro" id="IPR017871">
    <property type="entry name" value="ABC_transporter-like_CS"/>
</dbReference>
<dbReference type="PATRIC" id="fig|1348657.5.peg.3687"/>
<evidence type="ECO:0000256" key="4">
    <source>
        <dbReference type="ARBA" id="ARBA00022692"/>
    </source>
</evidence>
<reference evidence="16 17" key="1">
    <citation type="submission" date="2013-06" db="EMBL/GenBank/DDBJ databases">
        <title>Draft genome sequence of Thauera terpenica.</title>
        <authorList>
            <person name="Liu B."/>
            <person name="Frostegard A.H."/>
            <person name="Shapleigh J.P."/>
        </authorList>
    </citation>
    <scope>NUCLEOTIDE SEQUENCE [LARGE SCALE GENOMIC DNA]</scope>
    <source>
        <strain evidence="16 17">58Eu</strain>
    </source>
</reference>
<gene>
    <name evidence="16" type="ORF">M622_19390</name>
</gene>
<feature type="domain" description="ABC transporter" evidence="14">
    <location>
        <begin position="190"/>
        <end position="423"/>
    </location>
</feature>
<dbReference type="SUPFAM" id="SSF90123">
    <property type="entry name" value="ABC transporter transmembrane region"/>
    <property type="match status" value="1"/>
</dbReference>
<dbReference type="Pfam" id="PF00664">
    <property type="entry name" value="ABC_membrane"/>
    <property type="match status" value="1"/>
</dbReference>
<dbReference type="OrthoDB" id="8554730at2"/>
<dbReference type="STRING" id="1348657.M622_19390"/>
<dbReference type="GO" id="GO:0140359">
    <property type="term" value="F:ABC-type transporter activity"/>
    <property type="evidence" value="ECO:0007669"/>
    <property type="project" value="InterPro"/>
</dbReference>
<evidence type="ECO:0000256" key="2">
    <source>
        <dbReference type="ARBA" id="ARBA00022448"/>
    </source>
</evidence>
<evidence type="ECO:0000256" key="6">
    <source>
        <dbReference type="ARBA" id="ARBA00022741"/>
    </source>
</evidence>
<dbReference type="Gene3D" id="3.40.50.300">
    <property type="entry name" value="P-loop containing nucleotide triphosphate hydrolases"/>
    <property type="match status" value="1"/>
</dbReference>
<dbReference type="InterPro" id="IPR027417">
    <property type="entry name" value="P-loop_NTPase"/>
</dbReference>
<dbReference type="FunFam" id="3.40.50.300:FF:000299">
    <property type="entry name" value="ABC transporter ATP-binding protein/permease"/>
    <property type="match status" value="1"/>
</dbReference>
<evidence type="ECO:0000256" key="12">
    <source>
        <dbReference type="ARBA" id="ARBA00072252"/>
    </source>
</evidence>
<dbReference type="eggNOG" id="COG2274">
    <property type="taxonomic scope" value="Bacteria"/>
</dbReference>
<keyword evidence="3" id="KW-1003">Cell membrane</keyword>
<sequence length="425" mass="46139">MMSFGIMLAYSPSLTLIAVAAVAAYAALRWLSYAPLREANAEYLVLAAKENSHFLETLRTIVPMKLSGQQAARRVRWQNLMVDVIDRDVRTQKLDLLFTTASALITGGAALWLLTQGAAQVMENTLSVGMLMAFSSYAGTFSSRVTNLIGHAVELKMLGLHGERLADIALEEAEPLAEVETDLQRIRPCIALRNIGFRYAEGEPWILRHLDFEIAAGESIAIVGPSGCGKSTLIKILLGLLPPTEGEVLIDGIPIRRLGLSVYQQLIGAVIQDDSLLAGSISENISFFAPDFDQGRMEACARTAAIHEEILSMPMGYQSIVGEMGSSLSSGQKQRVLLARALYKQPKLLILDEATSHLDALNEQRIVQAIAPLNLTKIQVAHRAETVACAQRVIALNGELGCEIFVVSNPMSSRAALEEPQSMPT</sequence>
<dbReference type="Pfam" id="PF00005">
    <property type="entry name" value="ABC_tran"/>
    <property type="match status" value="1"/>
</dbReference>
<dbReference type="InterPro" id="IPR039421">
    <property type="entry name" value="Type_1_exporter"/>
</dbReference>
<dbReference type="PANTHER" id="PTHR24221:SF606">
    <property type="entry name" value="COLICIN V SECRETION-PROCESSING ATP-BINDING PROTEIN"/>
    <property type="match status" value="1"/>
</dbReference>
<feature type="domain" description="ABC transmembrane type-1" evidence="15">
    <location>
        <begin position="1"/>
        <end position="157"/>
    </location>
</feature>
<dbReference type="SMART" id="SM00382">
    <property type="entry name" value="AAA"/>
    <property type="match status" value="1"/>
</dbReference>
<comment type="function">
    <text evidence="10">Involved in the export of calmodulin-sensitive adenylate cyclase-hemolysin (cyclolysin).</text>
</comment>
<evidence type="ECO:0000259" key="15">
    <source>
        <dbReference type="PROSITE" id="PS50929"/>
    </source>
</evidence>
<protein>
    <recommendedName>
        <fullName evidence="12">Cyclolysin secretion/processing ATP-binding protein CyaB</fullName>
    </recommendedName>
</protein>
<evidence type="ECO:0000256" key="10">
    <source>
        <dbReference type="ARBA" id="ARBA00055355"/>
    </source>
</evidence>
<evidence type="ECO:0000256" key="7">
    <source>
        <dbReference type="ARBA" id="ARBA00022840"/>
    </source>
</evidence>
<dbReference type="GO" id="GO:0031640">
    <property type="term" value="P:killing of cells of another organism"/>
    <property type="evidence" value="ECO:0007669"/>
    <property type="project" value="UniProtKB-KW"/>
</dbReference>
<dbReference type="Proteomes" id="UP000015455">
    <property type="component" value="Unassembled WGS sequence"/>
</dbReference>
<keyword evidence="2" id="KW-0813">Transport</keyword>
<dbReference type="GO" id="GO:0005886">
    <property type="term" value="C:plasma membrane"/>
    <property type="evidence" value="ECO:0007669"/>
    <property type="project" value="UniProtKB-SubCell"/>
</dbReference>
<keyword evidence="17" id="KW-1185">Reference proteome</keyword>
<keyword evidence="9 13" id="KW-0472">Membrane</keyword>
<keyword evidence="5" id="KW-0204">Cytolysis</keyword>
<comment type="caution">
    <text evidence="16">The sequence shown here is derived from an EMBL/GenBank/DDBJ whole genome shotgun (WGS) entry which is preliminary data.</text>
</comment>
<dbReference type="PROSITE" id="PS50893">
    <property type="entry name" value="ABC_TRANSPORTER_2"/>
    <property type="match status" value="1"/>
</dbReference>
<evidence type="ECO:0000313" key="17">
    <source>
        <dbReference type="Proteomes" id="UP000015455"/>
    </source>
</evidence>
<evidence type="ECO:0000256" key="8">
    <source>
        <dbReference type="ARBA" id="ARBA00022989"/>
    </source>
</evidence>
<evidence type="ECO:0000256" key="3">
    <source>
        <dbReference type="ARBA" id="ARBA00022475"/>
    </source>
</evidence>
<dbReference type="PROSITE" id="PS50929">
    <property type="entry name" value="ABC_TM1F"/>
    <property type="match status" value="1"/>
</dbReference>
<dbReference type="GO" id="GO:0034040">
    <property type="term" value="F:ATPase-coupled lipid transmembrane transporter activity"/>
    <property type="evidence" value="ECO:0007669"/>
    <property type="project" value="TreeGrafter"/>
</dbReference>
<keyword evidence="7" id="KW-0067">ATP-binding</keyword>
<evidence type="ECO:0000256" key="5">
    <source>
        <dbReference type="ARBA" id="ARBA00022735"/>
    </source>
</evidence>
<comment type="subcellular location">
    <subcellularLocation>
        <location evidence="1">Cell membrane</location>
        <topology evidence="1">Multi-pass membrane protein</topology>
    </subcellularLocation>
</comment>
<organism evidence="16 17">
    <name type="scientific">Thauera terpenica 58Eu</name>
    <dbReference type="NCBI Taxonomy" id="1348657"/>
    <lineage>
        <taxon>Bacteria</taxon>
        <taxon>Pseudomonadati</taxon>
        <taxon>Pseudomonadota</taxon>
        <taxon>Betaproteobacteria</taxon>
        <taxon>Rhodocyclales</taxon>
        <taxon>Zoogloeaceae</taxon>
        <taxon>Thauera</taxon>
    </lineage>
</organism>
<keyword evidence="5" id="KW-0354">Hemolysis</keyword>
<dbReference type="AlphaFoldDB" id="S9Z995"/>
<dbReference type="EMBL" id="ATJV01000115">
    <property type="protein sequence ID" value="EPZ13825.1"/>
    <property type="molecule type" value="Genomic_DNA"/>
</dbReference>
<evidence type="ECO:0000259" key="14">
    <source>
        <dbReference type="PROSITE" id="PS50893"/>
    </source>
</evidence>
<feature type="transmembrane region" description="Helical" evidence="13">
    <location>
        <begin position="96"/>
        <end position="114"/>
    </location>
</feature>
<evidence type="ECO:0000313" key="16">
    <source>
        <dbReference type="EMBL" id="EPZ13825.1"/>
    </source>
</evidence>
<proteinExistence type="inferred from homology"/>
<evidence type="ECO:0000256" key="9">
    <source>
        <dbReference type="ARBA" id="ARBA00023136"/>
    </source>
</evidence>
<accession>S9Z995</accession>
<dbReference type="InterPro" id="IPR036640">
    <property type="entry name" value="ABC1_TM_sf"/>
</dbReference>
<keyword evidence="4 13" id="KW-0812">Transmembrane</keyword>
<feature type="transmembrane region" description="Helical" evidence="13">
    <location>
        <begin position="6"/>
        <end position="28"/>
    </location>
</feature>
<evidence type="ECO:0000256" key="13">
    <source>
        <dbReference type="SAM" id="Phobius"/>
    </source>
</evidence>
<keyword evidence="8 13" id="KW-1133">Transmembrane helix</keyword>
<dbReference type="InterPro" id="IPR003439">
    <property type="entry name" value="ABC_transporter-like_ATP-bd"/>
</dbReference>
<dbReference type="Gene3D" id="1.20.1560.10">
    <property type="entry name" value="ABC transporter type 1, transmembrane domain"/>
    <property type="match status" value="1"/>
</dbReference>
<evidence type="ECO:0000256" key="11">
    <source>
        <dbReference type="ARBA" id="ARBA00061173"/>
    </source>
</evidence>
<dbReference type="GO" id="GO:0005524">
    <property type="term" value="F:ATP binding"/>
    <property type="evidence" value="ECO:0007669"/>
    <property type="project" value="UniProtKB-KW"/>
</dbReference>
<dbReference type="PROSITE" id="PS00211">
    <property type="entry name" value="ABC_TRANSPORTER_1"/>
    <property type="match status" value="1"/>
</dbReference>
<evidence type="ECO:0000256" key="1">
    <source>
        <dbReference type="ARBA" id="ARBA00004651"/>
    </source>
</evidence>
<dbReference type="InterPro" id="IPR003593">
    <property type="entry name" value="AAA+_ATPase"/>
</dbReference>
<dbReference type="SUPFAM" id="SSF52540">
    <property type="entry name" value="P-loop containing nucleoside triphosphate hydrolases"/>
    <property type="match status" value="1"/>
</dbReference>
<dbReference type="GO" id="GO:0016887">
    <property type="term" value="F:ATP hydrolysis activity"/>
    <property type="evidence" value="ECO:0007669"/>
    <property type="project" value="InterPro"/>
</dbReference>
<comment type="similarity">
    <text evidence="11">Belongs to the ABC transporter superfamily. Cyclolysin exporter (TC 3.A.1.109.2) family.</text>
</comment>
<keyword evidence="6" id="KW-0547">Nucleotide-binding</keyword>
<name>S9Z995_9RHOO</name>